<name>A0A6J4UYR8_9BACT</name>
<protein>
    <submittedName>
        <fullName evidence="2">Uncharacterized protein</fullName>
    </submittedName>
</protein>
<feature type="non-terminal residue" evidence="2">
    <location>
        <position position="100"/>
    </location>
</feature>
<feature type="region of interest" description="Disordered" evidence="1">
    <location>
        <begin position="1"/>
        <end position="100"/>
    </location>
</feature>
<dbReference type="AlphaFoldDB" id="A0A6J4UYR8"/>
<reference evidence="2" key="1">
    <citation type="submission" date="2020-02" db="EMBL/GenBank/DDBJ databases">
        <authorList>
            <person name="Meier V. D."/>
        </authorList>
    </citation>
    <scope>NUCLEOTIDE SEQUENCE</scope>
    <source>
        <strain evidence="2">AVDCRST_MAG19</strain>
    </source>
</reference>
<accession>A0A6J4UYR8</accession>
<evidence type="ECO:0000256" key="1">
    <source>
        <dbReference type="SAM" id="MobiDB-lite"/>
    </source>
</evidence>
<feature type="non-terminal residue" evidence="2">
    <location>
        <position position="1"/>
    </location>
</feature>
<proteinExistence type="predicted"/>
<sequence length="100" mass="10574">GVSGRHRPAADHRSGRARALSGPRPGLVRRRRVDQLPDRPAMQLPGDPADRGSARGLDLRHLAPPVAGPGGHFHRRAREPALAPRCGADRHRGGAGGAEL</sequence>
<evidence type="ECO:0000313" key="2">
    <source>
        <dbReference type="EMBL" id="CAA9564525.1"/>
    </source>
</evidence>
<gene>
    <name evidence="2" type="ORF">AVDCRST_MAG19-2119</name>
</gene>
<organism evidence="2">
    <name type="scientific">uncultured Thermomicrobiales bacterium</name>
    <dbReference type="NCBI Taxonomy" id="1645740"/>
    <lineage>
        <taxon>Bacteria</taxon>
        <taxon>Pseudomonadati</taxon>
        <taxon>Thermomicrobiota</taxon>
        <taxon>Thermomicrobia</taxon>
        <taxon>Thermomicrobiales</taxon>
        <taxon>environmental samples</taxon>
    </lineage>
</organism>
<feature type="compositionally biased region" description="Basic and acidic residues" evidence="1">
    <location>
        <begin position="48"/>
        <end position="61"/>
    </location>
</feature>
<dbReference type="EMBL" id="CADCWL010000095">
    <property type="protein sequence ID" value="CAA9564525.1"/>
    <property type="molecule type" value="Genomic_DNA"/>
</dbReference>